<dbReference type="Proteomes" id="UP000045782">
    <property type="component" value="Unassembled WGS sequence"/>
</dbReference>
<dbReference type="InterPro" id="IPR038468">
    <property type="entry name" value="MmpS_C"/>
</dbReference>
<evidence type="ECO:0000313" key="3">
    <source>
        <dbReference type="Proteomes" id="UP000045782"/>
    </source>
</evidence>
<proteinExistence type="predicted"/>
<evidence type="ECO:0000256" key="1">
    <source>
        <dbReference type="SAM" id="SignalP"/>
    </source>
</evidence>
<reference evidence="2 3" key="1">
    <citation type="submission" date="2015-03" db="EMBL/GenBank/DDBJ databases">
        <authorList>
            <person name="Murphy D."/>
        </authorList>
    </citation>
    <scope>NUCLEOTIDE SEQUENCE [LARGE SCALE GENOMIC DNA]</scope>
    <source>
        <strain evidence="2 3">PAP088</strain>
    </source>
</reference>
<feature type="chain" id="PRO_5039273318" evidence="1">
    <location>
        <begin position="27"/>
        <end position="137"/>
    </location>
</feature>
<name>A0A0U0ZHZ2_9MYCO</name>
<evidence type="ECO:0000313" key="2">
    <source>
        <dbReference type="EMBL" id="CPV38846.1"/>
    </source>
</evidence>
<accession>A0A0U0ZHZ2</accession>
<sequence length="137" mass="14737">MRRILSLLVTLASGVVIGVAAAPVTAADPGVKLTYRVTLQDPGTNRQVTISYRTGKGEKAVKQTWLDPFVPWEHDVTMTTREAVVSLFSDPGGNYLGEILRDGNVIASNTVYLEPGWVAEQSAPYGTPILLARADVP</sequence>
<dbReference type="AlphaFoldDB" id="A0A0U0ZHZ2"/>
<dbReference type="Gene3D" id="2.60.40.2880">
    <property type="entry name" value="MmpS1-5, C-terminal soluble domain"/>
    <property type="match status" value="1"/>
</dbReference>
<keyword evidence="1" id="KW-0732">Signal</keyword>
<organism evidence="2 3">
    <name type="scientific">Mycobacteroides abscessus</name>
    <dbReference type="NCBI Taxonomy" id="36809"/>
    <lineage>
        <taxon>Bacteria</taxon>
        <taxon>Bacillati</taxon>
        <taxon>Actinomycetota</taxon>
        <taxon>Actinomycetes</taxon>
        <taxon>Mycobacteriales</taxon>
        <taxon>Mycobacteriaceae</taxon>
        <taxon>Mycobacteroides</taxon>
    </lineage>
</organism>
<protein>
    <submittedName>
        <fullName evidence="2">Uncharacterized protein</fullName>
    </submittedName>
</protein>
<feature type="signal peptide" evidence="1">
    <location>
        <begin position="1"/>
        <end position="26"/>
    </location>
</feature>
<gene>
    <name evidence="2" type="ORF">ERS075579_00970</name>
</gene>
<dbReference type="EMBL" id="CSWP01000002">
    <property type="protein sequence ID" value="CPV38846.1"/>
    <property type="molecule type" value="Genomic_DNA"/>
</dbReference>